<feature type="non-terminal residue" evidence="3">
    <location>
        <position position="1"/>
    </location>
</feature>
<feature type="region of interest" description="Disordered" evidence="1">
    <location>
        <begin position="514"/>
        <end position="552"/>
    </location>
</feature>
<reference evidence="3" key="1">
    <citation type="journal article" date="2023" name="Insect Mol. Biol.">
        <title>Genome sequencing provides insights into the evolution of gene families encoding plant cell wall-degrading enzymes in longhorned beetles.</title>
        <authorList>
            <person name="Shin N.R."/>
            <person name="Okamura Y."/>
            <person name="Kirsch R."/>
            <person name="Pauchet Y."/>
        </authorList>
    </citation>
    <scope>NUCLEOTIDE SEQUENCE</scope>
    <source>
        <strain evidence="3">RBIC_L_NR</strain>
    </source>
</reference>
<proteinExistence type="predicted"/>
<dbReference type="AlphaFoldDB" id="A0AAV8ZQ54"/>
<accession>A0AAV8ZQ54</accession>
<dbReference type="PANTHER" id="PTHR33223">
    <property type="entry name" value="CCHC-TYPE DOMAIN-CONTAINING PROTEIN"/>
    <property type="match status" value="1"/>
</dbReference>
<feature type="compositionally biased region" description="Gly residues" evidence="1">
    <location>
        <begin position="531"/>
        <end position="547"/>
    </location>
</feature>
<keyword evidence="4" id="KW-1185">Reference proteome</keyword>
<name>A0AAV8ZQ54_9CUCU</name>
<gene>
    <name evidence="3" type="ORF">NQ314_002470</name>
</gene>
<dbReference type="PANTHER" id="PTHR33223:SF6">
    <property type="entry name" value="CCHC-TYPE DOMAIN-CONTAINING PROTEIN"/>
    <property type="match status" value="1"/>
</dbReference>
<comment type="caution">
    <text evidence="3">The sequence shown here is derived from an EMBL/GenBank/DDBJ whole genome shotgun (WGS) entry which is preliminary data.</text>
</comment>
<feature type="domain" description="Retrotransposon gag" evidence="2">
    <location>
        <begin position="373"/>
        <end position="442"/>
    </location>
</feature>
<dbReference type="Gene3D" id="2.40.70.10">
    <property type="entry name" value="Acid Proteases"/>
    <property type="match status" value="1"/>
</dbReference>
<organism evidence="3 4">
    <name type="scientific">Rhamnusium bicolor</name>
    <dbReference type="NCBI Taxonomy" id="1586634"/>
    <lineage>
        <taxon>Eukaryota</taxon>
        <taxon>Metazoa</taxon>
        <taxon>Ecdysozoa</taxon>
        <taxon>Arthropoda</taxon>
        <taxon>Hexapoda</taxon>
        <taxon>Insecta</taxon>
        <taxon>Pterygota</taxon>
        <taxon>Neoptera</taxon>
        <taxon>Endopterygota</taxon>
        <taxon>Coleoptera</taxon>
        <taxon>Polyphaga</taxon>
        <taxon>Cucujiformia</taxon>
        <taxon>Chrysomeloidea</taxon>
        <taxon>Cerambycidae</taxon>
        <taxon>Lepturinae</taxon>
        <taxon>Rhagiini</taxon>
        <taxon>Rhamnusium</taxon>
    </lineage>
</organism>
<dbReference type="InterPro" id="IPR021109">
    <property type="entry name" value="Peptidase_aspartic_dom_sf"/>
</dbReference>
<feature type="compositionally biased region" description="Polar residues" evidence="1">
    <location>
        <begin position="514"/>
        <end position="523"/>
    </location>
</feature>
<evidence type="ECO:0000259" key="2">
    <source>
        <dbReference type="Pfam" id="PF03732"/>
    </source>
</evidence>
<protein>
    <recommendedName>
        <fullName evidence="2">Retrotransposon gag domain-containing protein</fullName>
    </recommendedName>
</protein>
<dbReference type="Proteomes" id="UP001162156">
    <property type="component" value="Unassembled WGS sequence"/>
</dbReference>
<evidence type="ECO:0000313" key="4">
    <source>
        <dbReference type="Proteomes" id="UP001162156"/>
    </source>
</evidence>
<dbReference type="Pfam" id="PF03732">
    <property type="entry name" value="Retrotrans_gag"/>
    <property type="match status" value="1"/>
</dbReference>
<sequence length="878" mass="99305">DELTWELTIRACEVASIVEQKRSQLRDAIQQNILDNPNVQLDPSVKLSICSAKLDELVGYIQEFDEENRHNEFKRINSRLLHIQGRLSLVIPSTRELELKKNNLIFLLSGALEALDDANRIANLYQPGSSQAGGMLDSVNASSRQFGTSLLDSPNILIPEVSVQPNRLQETADPIVAQLVDLGPEQHVCTSPRSLDRLECSILPPIRSITNNNNFRTNFEADDMHNFAQRVHQRACMQLVDRLTQIALSSNNNWPLISPGHSERRQTTSDSLRRVFFATNVMNRNHEQLFLYYPLSDGDVDLSGCENHDSDGISLEYHRRRGCCAYTTGGPVYKWDISYDGNGSVTSFIEEVEQLSDSRNISKEQLFHSVYEILRGDARDWYLPRKPSFTDWKDFKYKLREAFLPLNYEDNLLDDIKRRTQGPDERLILYVTRMQNLYEKLTVKRPPEACPYQEQFVTASSNFPNETHLSYRRLHNRQVPVRAIQSHNPEPRAQSSLSHVVEHSQSTAAIQSIQNSQPNQHFQSVRRKGSASGGSTTGRRVGSGGELRVGSDMVEPFNPEEKFVNVDRLTMIDDLGEVHCWSDYEKSYFMQIIPVVRREPGLTGWMISHAHGCGIVGEKAVSCIIRGLPGELRANAYVCRCATPEALYSEFLAGLESYQTPVAAGSSKRGKSSVHRKRVQASGICGVSTVKNWGTSGECPERRIERCRSFQQARHKQAEYIKRRRMDNRSDSSGGRNVRVGLVSTNSDKTYKRMAYIKGKRVKVYLDTGCQCNLMAAECAERLRLQSNRRYGRVTLVAQNGMVRFCKRGDAGEESREKVETELRSISLEETNTRRRVVLNQDITLAPGEEVYMEHMVFAERKGGGIAAIASAVLCQGD</sequence>
<dbReference type="InterPro" id="IPR005162">
    <property type="entry name" value="Retrotrans_gag_dom"/>
</dbReference>
<dbReference type="EMBL" id="JANEYF010000764">
    <property type="protein sequence ID" value="KAJ8968093.1"/>
    <property type="molecule type" value="Genomic_DNA"/>
</dbReference>
<evidence type="ECO:0000313" key="3">
    <source>
        <dbReference type="EMBL" id="KAJ8968093.1"/>
    </source>
</evidence>
<evidence type="ECO:0000256" key="1">
    <source>
        <dbReference type="SAM" id="MobiDB-lite"/>
    </source>
</evidence>